<dbReference type="InterPro" id="IPR038610">
    <property type="entry name" value="FliK-like_C_sf"/>
</dbReference>
<sequence>MSNNVMMLSQVLSQSKHSLKQVMNQSAQSGSRKSFRNAMQSVLQNTTSKSELQKGLNELVSSSQFSEQMKSLLTHVKQFFQSIPKEELTLNSDMLTNLKNSDLWSKLSNQKQKNIEDLFENNQSILSILNLDTLDSNDSSIQLMTVQTWFQANPGYRSTELGSAIESQLKQLQRQSITLNTQFATSFIADSGLQQNNVTFNKQGEEAKAMEKLVLQLTTSLQNLDQETQLTKSQMATLEKKLFEIAKQWVQMDKSQSQAPNQILQQLKQEGVSDKALESWQQALSNLKKRSSLANQNQYGQNATVTRNEFANWIRSAWQRMNTEGSKAANQEQQNLKTSPSQFSTSDMVPMSKQEQMVIKLNGSQSNESMQKQLVEEFQKVMNRSKFSIHKGSSQLSIKLNPGQLGDMMVKMTQQNGEMMVKIMVTSQAAKEMLEGNLQQLRHMFSPSQVQVEKHDQLTSSQESHLLDKDQADKDEEQTQNFHSTYEADEEYEEDSENVSFHDLLMNEKV</sequence>
<name>A0A6I4ZSF6_9BACI</name>
<comment type="caution">
    <text evidence="4">The sequence shown here is derived from an EMBL/GenBank/DDBJ whole genome shotgun (WGS) entry which is preliminary data.</text>
</comment>
<gene>
    <name evidence="4" type="ORF">GLW05_05975</name>
</gene>
<dbReference type="EMBL" id="WMEQ01000003">
    <property type="protein sequence ID" value="MYL33145.1"/>
    <property type="molecule type" value="Genomic_DNA"/>
</dbReference>
<evidence type="ECO:0000256" key="1">
    <source>
        <dbReference type="SAM" id="Coils"/>
    </source>
</evidence>
<evidence type="ECO:0000313" key="4">
    <source>
        <dbReference type="EMBL" id="MYL33145.1"/>
    </source>
</evidence>
<feature type="region of interest" description="Disordered" evidence="2">
    <location>
        <begin position="323"/>
        <end position="347"/>
    </location>
</feature>
<evidence type="ECO:0000256" key="2">
    <source>
        <dbReference type="SAM" id="MobiDB-lite"/>
    </source>
</evidence>
<reference evidence="4 5" key="1">
    <citation type="submission" date="2019-11" db="EMBL/GenBank/DDBJ databases">
        <title>Genome sequences of 17 halophilic strains isolated from different environments.</title>
        <authorList>
            <person name="Furrow R.E."/>
        </authorList>
    </citation>
    <scope>NUCLEOTIDE SEQUENCE [LARGE SCALE GENOMIC DNA]</scope>
    <source>
        <strain evidence="4 5">22514_16_FS</strain>
    </source>
</reference>
<proteinExistence type="predicted"/>
<keyword evidence="1" id="KW-0175">Coiled coil</keyword>
<dbReference type="Pfam" id="PF02120">
    <property type="entry name" value="Flg_hook"/>
    <property type="match status" value="1"/>
</dbReference>
<feature type="compositionally biased region" description="Acidic residues" evidence="2">
    <location>
        <begin position="487"/>
        <end position="497"/>
    </location>
</feature>
<feature type="domain" description="Flagellar hook-length control protein-like C-terminal" evidence="3">
    <location>
        <begin position="386"/>
        <end position="456"/>
    </location>
</feature>
<accession>A0A6I4ZSF6</accession>
<dbReference type="AlphaFoldDB" id="A0A6I4ZSF6"/>
<dbReference type="InterPro" id="IPR021136">
    <property type="entry name" value="Flagellar_hook_control-like_C"/>
</dbReference>
<feature type="coiled-coil region" evidence="1">
    <location>
        <begin position="207"/>
        <end position="241"/>
    </location>
</feature>
<organism evidence="4 5">
    <name type="scientific">Pontibacillus yanchengensis</name>
    <dbReference type="NCBI Taxonomy" id="462910"/>
    <lineage>
        <taxon>Bacteria</taxon>
        <taxon>Bacillati</taxon>
        <taxon>Bacillota</taxon>
        <taxon>Bacilli</taxon>
        <taxon>Bacillales</taxon>
        <taxon>Bacillaceae</taxon>
        <taxon>Pontibacillus</taxon>
    </lineage>
</organism>
<protein>
    <recommendedName>
        <fullName evidence="3">Flagellar hook-length control protein-like C-terminal domain-containing protein</fullName>
    </recommendedName>
</protein>
<feature type="region of interest" description="Disordered" evidence="2">
    <location>
        <begin position="453"/>
        <end position="510"/>
    </location>
</feature>
<dbReference type="RefSeq" id="WP_160846821.1">
    <property type="nucleotide sequence ID" value="NZ_WMEQ01000003.1"/>
</dbReference>
<dbReference type="Proteomes" id="UP000468638">
    <property type="component" value="Unassembled WGS sequence"/>
</dbReference>
<evidence type="ECO:0000259" key="3">
    <source>
        <dbReference type="Pfam" id="PF02120"/>
    </source>
</evidence>
<dbReference type="Gene3D" id="3.30.750.140">
    <property type="match status" value="1"/>
</dbReference>
<dbReference type="OrthoDB" id="2968951at2"/>
<dbReference type="CDD" id="cd17470">
    <property type="entry name" value="T3SS_Flik_C"/>
    <property type="match status" value="1"/>
</dbReference>
<evidence type="ECO:0000313" key="5">
    <source>
        <dbReference type="Proteomes" id="UP000468638"/>
    </source>
</evidence>